<gene>
    <name evidence="1" type="ORF">CNEO_45087</name>
    <name evidence="2" type="ORF">CNEONATNEC25_00674</name>
</gene>
<evidence type="ECO:0000313" key="3">
    <source>
        <dbReference type="Proteomes" id="UP000431451"/>
    </source>
</evidence>
<proteinExistence type="predicted"/>
<accession>A0A650LQH0</accession>
<dbReference type="RefSeq" id="WP_279261201.1">
    <property type="nucleotide sequence ID" value="NZ_CAKJVE010000004.1"/>
</dbReference>
<reference evidence="1" key="2">
    <citation type="submission" date="2021-10" db="EMBL/GenBank/DDBJ databases">
        <authorList>
            <person name="Mesa V."/>
        </authorList>
    </citation>
    <scope>NUCLEOTIDE SEQUENCE</scope>
    <source>
        <strain evidence="1">CC3_PB</strain>
    </source>
</reference>
<dbReference type="EMBL" id="UWJD01000001">
    <property type="protein sequence ID" value="VCT83079.1"/>
    <property type="molecule type" value="Genomic_DNA"/>
</dbReference>
<evidence type="ECO:0000313" key="2">
    <source>
        <dbReference type="EMBL" id="VCT83079.1"/>
    </source>
</evidence>
<dbReference type="EMBL" id="CAKJVE010000004">
    <property type="protein sequence ID" value="CAG9711111.1"/>
    <property type="molecule type" value="Genomic_DNA"/>
</dbReference>
<sequence>MKIGLRGVHSRKAQGAVGMINAYEQMQKFYTHVSKLLKDMMG</sequence>
<protein>
    <submittedName>
        <fullName evidence="2">Uncharacterized protein</fullName>
    </submittedName>
</protein>
<name>A0A650LQH0_9CLOT</name>
<organism evidence="2 3">
    <name type="scientific">Clostridium neonatale</name>
    <dbReference type="NCBI Taxonomy" id="137838"/>
    <lineage>
        <taxon>Bacteria</taxon>
        <taxon>Bacillati</taxon>
        <taxon>Bacillota</taxon>
        <taxon>Clostridia</taxon>
        <taxon>Eubacteriales</taxon>
        <taxon>Clostridiaceae</taxon>
        <taxon>Clostridium</taxon>
    </lineage>
</organism>
<evidence type="ECO:0000313" key="1">
    <source>
        <dbReference type="EMBL" id="CAG9711111.1"/>
    </source>
</evidence>
<dbReference type="AlphaFoldDB" id="A0A650LQH0"/>
<reference evidence="2 3" key="1">
    <citation type="submission" date="2018-06" db="EMBL/GenBank/DDBJ databases">
        <authorList>
            <consortium name="IHU Genomes"/>
        </authorList>
    </citation>
    <scope>NUCLEOTIDE SEQUENCE [LARGE SCALE GENOMIC DNA]</scope>
    <source>
        <strain evidence="2 3">NEC25</strain>
    </source>
</reference>
<dbReference type="Proteomes" id="UP000431451">
    <property type="component" value="Unassembled WGS sequence"/>
</dbReference>
<dbReference type="Proteomes" id="UP000789738">
    <property type="component" value="Unassembled WGS sequence"/>
</dbReference>